<evidence type="ECO:0000256" key="6">
    <source>
        <dbReference type="SAM" id="Phobius"/>
    </source>
</evidence>
<protein>
    <submittedName>
        <fullName evidence="7">Unannotated protein</fullName>
    </submittedName>
</protein>
<organism evidence="7">
    <name type="scientific">freshwater metagenome</name>
    <dbReference type="NCBI Taxonomy" id="449393"/>
    <lineage>
        <taxon>unclassified sequences</taxon>
        <taxon>metagenomes</taxon>
        <taxon>ecological metagenomes</taxon>
    </lineage>
</organism>
<comment type="subcellular location">
    <subcellularLocation>
        <location evidence="1">Cell membrane</location>
        <topology evidence="1">Multi-pass membrane protein</topology>
    </subcellularLocation>
</comment>
<proteinExistence type="predicted"/>
<name>A0A6J7KQ01_9ZZZZ</name>
<sequence>MPRPADVALLALQVLGLVALNIAGEYLASWMHLPLPGNLVGMLILLALLLTRVVRIEWFAASAAIFTRHLAFFFVPIAVGLMAYGTLLRTEGAAILATLIASAVVGIMVTGGTVSRLLRSHPPEGS</sequence>
<dbReference type="PANTHER" id="PTHR33931:SF2">
    <property type="entry name" value="HOLIN-LIKE PROTEIN CIDA"/>
    <property type="match status" value="1"/>
</dbReference>
<dbReference type="PANTHER" id="PTHR33931">
    <property type="entry name" value="HOLIN-LIKE PROTEIN CIDA-RELATED"/>
    <property type="match status" value="1"/>
</dbReference>
<evidence type="ECO:0000256" key="4">
    <source>
        <dbReference type="ARBA" id="ARBA00022989"/>
    </source>
</evidence>
<keyword evidence="4 6" id="KW-1133">Transmembrane helix</keyword>
<dbReference type="EMBL" id="CAFBND010000116">
    <property type="protein sequence ID" value="CAB4956509.1"/>
    <property type="molecule type" value="Genomic_DNA"/>
</dbReference>
<reference evidence="7" key="1">
    <citation type="submission" date="2020-05" db="EMBL/GenBank/DDBJ databases">
        <authorList>
            <person name="Chiriac C."/>
            <person name="Salcher M."/>
            <person name="Ghai R."/>
            <person name="Kavagutti S V."/>
        </authorList>
    </citation>
    <scope>NUCLEOTIDE SEQUENCE</scope>
</reference>
<evidence type="ECO:0000313" key="7">
    <source>
        <dbReference type="EMBL" id="CAB4956509.1"/>
    </source>
</evidence>
<keyword evidence="3 6" id="KW-0812">Transmembrane</keyword>
<feature type="transmembrane region" description="Helical" evidence="6">
    <location>
        <begin position="39"/>
        <end position="58"/>
    </location>
</feature>
<dbReference type="InterPro" id="IPR005538">
    <property type="entry name" value="LrgA/CidA"/>
</dbReference>
<evidence type="ECO:0000256" key="2">
    <source>
        <dbReference type="ARBA" id="ARBA00022475"/>
    </source>
</evidence>
<feature type="transmembrane region" description="Helical" evidence="6">
    <location>
        <begin position="93"/>
        <end position="118"/>
    </location>
</feature>
<gene>
    <name evidence="7" type="ORF">UFOPK3752_01999</name>
</gene>
<feature type="transmembrane region" description="Helical" evidence="6">
    <location>
        <begin position="70"/>
        <end position="87"/>
    </location>
</feature>
<accession>A0A6J7KQ01</accession>
<keyword evidence="5 6" id="KW-0472">Membrane</keyword>
<dbReference type="GO" id="GO:0005886">
    <property type="term" value="C:plasma membrane"/>
    <property type="evidence" value="ECO:0007669"/>
    <property type="project" value="UniProtKB-SubCell"/>
</dbReference>
<keyword evidence="2" id="KW-1003">Cell membrane</keyword>
<dbReference type="Pfam" id="PF03788">
    <property type="entry name" value="LrgA"/>
    <property type="match status" value="1"/>
</dbReference>
<dbReference type="AlphaFoldDB" id="A0A6J7KQ01"/>
<evidence type="ECO:0000256" key="5">
    <source>
        <dbReference type="ARBA" id="ARBA00023136"/>
    </source>
</evidence>
<evidence type="ECO:0000256" key="3">
    <source>
        <dbReference type="ARBA" id="ARBA00022692"/>
    </source>
</evidence>
<evidence type="ECO:0000256" key="1">
    <source>
        <dbReference type="ARBA" id="ARBA00004651"/>
    </source>
</evidence>